<protein>
    <submittedName>
        <fullName evidence="4">Six-hairpin glycosidase</fullName>
    </submittedName>
</protein>
<dbReference type="EMBL" id="JBFXLT010000181">
    <property type="protein sequence ID" value="KAL2802461.1"/>
    <property type="molecule type" value="Genomic_DNA"/>
</dbReference>
<comment type="caution">
    <text evidence="4">The sequence shown here is derived from an EMBL/GenBank/DDBJ whole genome shotgun (WGS) entry which is preliminary data.</text>
</comment>
<gene>
    <name evidence="4" type="ORF">BJX63DRAFT_426049</name>
</gene>
<sequence>MQPSLYVLPRLLVFICCVAASCVGLTQPISYSANGNDLTVSDDNKITLSSDGTTPSVVVLDYGRNVEGYPTFKVVRRTGDTSTFEMSYAECHASLDVYMSDGPITLSAAMDNYRVNRYNISGNQSIYTNRLIQGALRYQKLNLSTAGELTLANVGFVPTVDDTHLAQLPGAFRASDPVLTRIWEVGARTMQLNEFSANSLPEFWTITDDGALVESQAPQPFSSDYASGLSEYDLSFAVKPVKNGFGFTVLSDTLGSSSVYIFVNIENMSISAHVGATEIDSPPLAHAVLPASVAVDQWLKVSCNVDNGRIQVAINGYQLLDFTQSGSFMGSFGLGASFNQAAVFTNVSLTAFGTIMYSSKLNDKSVLQDFLLGTNPLPVSVDGSRRDRIAYAGDLDIAAGSAFASTAGQEYVNGSISLLGSFQMLPGFFIPTAKVQQPARTTDIAANITGLIGYSFNLVSAMTRYYQQTGDTAFLSKWAPKAVRLFDWAHSQLLPNGLLNISNPAMGGDWNYYDPQVGGVVSKFNLVYAYALAESLPFLAGAGLNTTAYTQRLRALKKSINKHLWSDTLQAYYHSESYPGFISQEANALAILSDTIQASDGNRSATRLLTSMSQSLNVPAGVLAFSTSAASSGWEKKISPFASGYHLKAAFHAKDGATAKHLLNTIWAPMSNPQNANYTGCFWEVLNEDGAPGLGLGTSLCHAWAAGPTADLSRYVLGIAPVRPGFREWKVEPQTLDLDWAEGRYPVPQGAIEVKWKFDGHGLLSMAVTSPHGTTGTVYLPAPLKRRIKKYRATGGRMNQDGSFSVQGRTFVYHQLV</sequence>
<proteinExistence type="predicted"/>
<dbReference type="PANTHER" id="PTHR34987:SF4">
    <property type="entry name" value="ALPHA-L-RHAMNOSIDASE C-TERMINAL DOMAIN-CONTAINING PROTEIN"/>
    <property type="match status" value="1"/>
</dbReference>
<reference evidence="4 5" key="1">
    <citation type="submission" date="2024-07" db="EMBL/GenBank/DDBJ databases">
        <title>Section-level genome sequencing and comparative genomics of Aspergillus sections Usti and Cavernicolus.</title>
        <authorList>
            <consortium name="Lawrence Berkeley National Laboratory"/>
            <person name="Nybo J.L."/>
            <person name="Vesth T.C."/>
            <person name="Theobald S."/>
            <person name="Frisvad J.C."/>
            <person name="Larsen T.O."/>
            <person name="Kjaerboelling I."/>
            <person name="Rothschild-Mancinelli K."/>
            <person name="Lyhne E.K."/>
            <person name="Kogle M.E."/>
            <person name="Barry K."/>
            <person name="Clum A."/>
            <person name="Na H."/>
            <person name="Ledsgaard L."/>
            <person name="Lin J."/>
            <person name="Lipzen A."/>
            <person name="Kuo A."/>
            <person name="Riley R."/>
            <person name="Mondo S."/>
            <person name="Labutti K."/>
            <person name="Haridas S."/>
            <person name="Pangalinan J."/>
            <person name="Salamov A.A."/>
            <person name="Simmons B.A."/>
            <person name="Magnuson J.K."/>
            <person name="Chen J."/>
            <person name="Drula E."/>
            <person name="Henrissat B."/>
            <person name="Wiebenga A."/>
            <person name="Lubbers R.J."/>
            <person name="Gomes A.C."/>
            <person name="Makela M.R."/>
            <person name="Stajich J."/>
            <person name="Grigoriev I.V."/>
            <person name="Mortensen U.H."/>
            <person name="De Vries R.P."/>
            <person name="Baker S.E."/>
            <person name="Andersen M.R."/>
        </authorList>
    </citation>
    <scope>NUCLEOTIDE SEQUENCE [LARGE SCALE GENOMIC DNA]</scope>
    <source>
        <strain evidence="4 5">CBS 588.65</strain>
    </source>
</reference>
<dbReference type="InterPro" id="IPR008928">
    <property type="entry name" value="6-hairpin_glycosidase_sf"/>
</dbReference>
<name>A0ABR4GTV8_9EURO</name>
<evidence type="ECO:0000256" key="1">
    <source>
        <dbReference type="SAM" id="SignalP"/>
    </source>
</evidence>
<feature type="chain" id="PRO_5046893650" evidence="1">
    <location>
        <begin position="21"/>
        <end position="817"/>
    </location>
</feature>
<dbReference type="Gene3D" id="2.60.420.10">
    <property type="entry name" value="Maltose phosphorylase, domain 3"/>
    <property type="match status" value="1"/>
</dbReference>
<dbReference type="SUPFAM" id="SSF48208">
    <property type="entry name" value="Six-hairpin glycosidases"/>
    <property type="match status" value="1"/>
</dbReference>
<dbReference type="SUPFAM" id="SSF49899">
    <property type="entry name" value="Concanavalin A-like lectins/glucanases"/>
    <property type="match status" value="1"/>
</dbReference>
<evidence type="ECO:0000313" key="5">
    <source>
        <dbReference type="Proteomes" id="UP001610334"/>
    </source>
</evidence>
<dbReference type="Gene3D" id="2.60.120.560">
    <property type="entry name" value="Exo-inulinase, domain 1"/>
    <property type="match status" value="1"/>
</dbReference>
<dbReference type="PANTHER" id="PTHR34987">
    <property type="entry name" value="C, PUTATIVE (AFU_ORTHOLOGUE AFUA_3G02880)-RELATED"/>
    <property type="match status" value="1"/>
</dbReference>
<evidence type="ECO:0000259" key="3">
    <source>
        <dbReference type="Pfam" id="PF17390"/>
    </source>
</evidence>
<dbReference type="GO" id="GO:0016798">
    <property type="term" value="F:hydrolase activity, acting on glycosyl bonds"/>
    <property type="evidence" value="ECO:0007669"/>
    <property type="project" value="UniProtKB-KW"/>
</dbReference>
<feature type="domain" description="Alpha-L-rhamnosidase C-terminal" evidence="3">
    <location>
        <begin position="718"/>
        <end position="790"/>
    </location>
</feature>
<evidence type="ECO:0000313" key="4">
    <source>
        <dbReference type="EMBL" id="KAL2802461.1"/>
    </source>
</evidence>
<feature type="domain" description="Alpha-L-rhamnosidase six-hairpin glycosidase" evidence="2">
    <location>
        <begin position="377"/>
        <end position="624"/>
    </location>
</feature>
<dbReference type="InterPro" id="IPR012341">
    <property type="entry name" value="6hp_glycosidase-like_sf"/>
</dbReference>
<dbReference type="Pfam" id="PF17390">
    <property type="entry name" value="Bac_rhamnosid_C"/>
    <property type="match status" value="1"/>
</dbReference>
<evidence type="ECO:0000259" key="2">
    <source>
        <dbReference type="Pfam" id="PF17389"/>
    </source>
</evidence>
<dbReference type="Proteomes" id="UP001610334">
    <property type="component" value="Unassembled WGS sequence"/>
</dbReference>
<keyword evidence="5" id="KW-1185">Reference proteome</keyword>
<organism evidence="4 5">
    <name type="scientific">Aspergillus granulosus</name>
    <dbReference type="NCBI Taxonomy" id="176169"/>
    <lineage>
        <taxon>Eukaryota</taxon>
        <taxon>Fungi</taxon>
        <taxon>Dikarya</taxon>
        <taxon>Ascomycota</taxon>
        <taxon>Pezizomycotina</taxon>
        <taxon>Eurotiomycetes</taxon>
        <taxon>Eurotiomycetidae</taxon>
        <taxon>Eurotiales</taxon>
        <taxon>Aspergillaceae</taxon>
        <taxon>Aspergillus</taxon>
        <taxon>Aspergillus subgen. Nidulantes</taxon>
    </lineage>
</organism>
<keyword evidence="4" id="KW-0378">Hydrolase</keyword>
<accession>A0ABR4GTV8</accession>
<dbReference type="InterPro" id="IPR013320">
    <property type="entry name" value="ConA-like_dom_sf"/>
</dbReference>
<dbReference type="Gene3D" id="1.50.10.10">
    <property type="match status" value="1"/>
</dbReference>
<feature type="signal peptide" evidence="1">
    <location>
        <begin position="1"/>
        <end position="20"/>
    </location>
</feature>
<dbReference type="InterPro" id="IPR035398">
    <property type="entry name" value="Bac_rhamnosid_C"/>
</dbReference>
<keyword evidence="4" id="KW-0326">Glycosidase</keyword>
<dbReference type="Pfam" id="PF17389">
    <property type="entry name" value="Bac_rhamnosid6H"/>
    <property type="match status" value="1"/>
</dbReference>
<dbReference type="InterPro" id="IPR035396">
    <property type="entry name" value="Bac_rhamnosid6H"/>
</dbReference>
<keyword evidence="1" id="KW-0732">Signal</keyword>